<dbReference type="InParanoid" id="A9A1I7"/>
<accession>A9A1I7</accession>
<dbReference type="EMBL" id="CP000866">
    <property type="protein sequence ID" value="ABX13166.1"/>
    <property type="molecule type" value="Genomic_DNA"/>
</dbReference>
<organism evidence="1 2">
    <name type="scientific">Nitrosopumilus maritimus (strain SCM1)</name>
    <dbReference type="NCBI Taxonomy" id="436308"/>
    <lineage>
        <taxon>Archaea</taxon>
        <taxon>Nitrososphaerota</taxon>
        <taxon>Nitrososphaeria</taxon>
        <taxon>Nitrosopumilales</taxon>
        <taxon>Nitrosopumilaceae</taxon>
        <taxon>Nitrosopumilus</taxon>
    </lineage>
</organism>
<sequence>MSKILYSDKHIQIFEDKIRFKSWCLPWGKKDVKLSHVKKISEKKMGLFSGRLRISGSNNFRDWFHFDATRPTKKKAIVLETDFHVYKRLWITPEKHNTAFNIIKKLI</sequence>
<dbReference type="Proteomes" id="UP000000792">
    <property type="component" value="Chromosome"/>
</dbReference>
<gene>
    <name evidence="1" type="ordered locus">Nmar_1270</name>
</gene>
<dbReference type="OrthoDB" id="1115at2157"/>
<dbReference type="KEGG" id="nmr:Nmar_1270"/>
<evidence type="ECO:0000313" key="1">
    <source>
        <dbReference type="EMBL" id="ABX13166.1"/>
    </source>
</evidence>
<dbReference type="RefSeq" id="WP_012215653.1">
    <property type="nucleotide sequence ID" value="NC_010085.1"/>
</dbReference>
<proteinExistence type="predicted"/>
<dbReference type="AlphaFoldDB" id="A9A1I7"/>
<keyword evidence="2" id="KW-1185">Reference proteome</keyword>
<reference evidence="1 2" key="1">
    <citation type="journal article" date="2010" name="Proc. Natl. Acad. Sci. U.S.A.">
        <title>Nitrosopumilus maritimus genome reveals unique mechanisms for nitrification and autotrophy in globally distributed marine crenarchaea.</title>
        <authorList>
            <person name="Walker C.B."/>
            <person name="de la Torre J.R."/>
            <person name="Klotz M.G."/>
            <person name="Urakawa H."/>
            <person name="Pinel N."/>
            <person name="Arp D.J."/>
            <person name="Brochier-Armanet C."/>
            <person name="Chain P.S."/>
            <person name="Chan P.P."/>
            <person name="Gollabgir A."/>
            <person name="Hemp J."/>
            <person name="Hugler M."/>
            <person name="Karr E.A."/>
            <person name="Konneke M."/>
            <person name="Shin M."/>
            <person name="Lawton T.J."/>
            <person name="Lowe T."/>
            <person name="Martens-Habbena W."/>
            <person name="Sayavedra-Soto L.A."/>
            <person name="Lang D."/>
            <person name="Sievert S.M."/>
            <person name="Rosenzweig A.C."/>
            <person name="Manning G."/>
            <person name="Stahl D.A."/>
        </authorList>
    </citation>
    <scope>NUCLEOTIDE SEQUENCE [LARGE SCALE GENOMIC DNA]</scope>
    <source>
        <strain evidence="1 2">SCM1</strain>
    </source>
</reference>
<dbReference type="STRING" id="436308.Nmar_1270"/>
<dbReference type="eggNOG" id="arCOG09609">
    <property type="taxonomic scope" value="Archaea"/>
</dbReference>
<protein>
    <submittedName>
        <fullName evidence="1">Uncharacterized protein</fullName>
    </submittedName>
</protein>
<dbReference type="HOGENOM" id="CLU_157259_0_0_2"/>
<evidence type="ECO:0000313" key="2">
    <source>
        <dbReference type="Proteomes" id="UP000000792"/>
    </source>
</evidence>
<dbReference type="EnsemblBacteria" id="ABX13166">
    <property type="protein sequence ID" value="ABX13166"/>
    <property type="gene ID" value="Nmar_1270"/>
</dbReference>
<name>A9A1I7_NITMS</name>
<dbReference type="GeneID" id="5774653"/>